<dbReference type="GO" id="GO:0044550">
    <property type="term" value="P:secondary metabolite biosynthetic process"/>
    <property type="evidence" value="ECO:0007669"/>
    <property type="project" value="TreeGrafter"/>
</dbReference>
<dbReference type="RefSeq" id="WP_069416822.1">
    <property type="nucleotide sequence ID" value="NZ_JACKUL010000030.1"/>
</dbReference>
<comment type="caution">
    <text evidence="1">The sequence shown here is derived from an EMBL/GenBank/DDBJ whole genome shotgun (WGS) entry which is preliminary data.</text>
</comment>
<sequence length="289" mass="29918">MGTVVDQISVVEAGWRDRHSALRLADRAARDCLRAAGRPADEVDLLVNVGIYRDRNLGEPALASMIQHDIGANPEPPPTGTHGTFSFDVANGSCGPLTALQIVDGFLGAGVIDCALVVAADADPGRRCSESFPYSPTGSALLCTWHEDARGLGPVAWERSPDNRRLVSATIAMAGDHNVLRVAETASAASELAYVAAGAARRCLGAAATPLDRIDAVVAAPAGQEYRTELAAQLNVPVDLITVADDPRQHTASFASALTKALAATSVGEQVLVVAAGAGFSAGAALYRR</sequence>
<dbReference type="STRING" id="1776.BHQ18_27520"/>
<organism evidence="1 2">
    <name type="scientific">Mycolicibacterium flavescens</name>
    <name type="common">Mycobacterium flavescens</name>
    <dbReference type="NCBI Taxonomy" id="1776"/>
    <lineage>
        <taxon>Bacteria</taxon>
        <taxon>Bacillati</taxon>
        <taxon>Actinomycetota</taxon>
        <taxon>Actinomycetes</taxon>
        <taxon>Mycobacteriales</taxon>
        <taxon>Mycobacteriaceae</taxon>
        <taxon>Mycolicibacterium</taxon>
    </lineage>
</organism>
<dbReference type="PANTHER" id="PTHR34069:SF2">
    <property type="entry name" value="BETA-KETOACYL-[ACYL-CARRIER-PROTEIN] SYNTHASE III"/>
    <property type="match status" value="1"/>
</dbReference>
<accession>A0A1E3R8G8</accession>
<dbReference type="Proteomes" id="UP000094053">
    <property type="component" value="Unassembled WGS sequence"/>
</dbReference>
<evidence type="ECO:0000313" key="2">
    <source>
        <dbReference type="Proteomes" id="UP000094053"/>
    </source>
</evidence>
<dbReference type="GO" id="GO:0016746">
    <property type="term" value="F:acyltransferase activity"/>
    <property type="evidence" value="ECO:0007669"/>
    <property type="project" value="UniProtKB-KW"/>
</dbReference>
<keyword evidence="2" id="KW-1185">Reference proteome</keyword>
<dbReference type="AlphaFoldDB" id="A0A1E3R8G8"/>
<protein>
    <submittedName>
        <fullName evidence="1">3-oxoacyl-ACP synthase</fullName>
    </submittedName>
</protein>
<name>A0A1E3R8G8_MYCFV</name>
<dbReference type="PANTHER" id="PTHR34069">
    <property type="entry name" value="3-OXOACYL-[ACYL-CARRIER-PROTEIN] SYNTHASE 3"/>
    <property type="match status" value="1"/>
</dbReference>
<dbReference type="SUPFAM" id="SSF53901">
    <property type="entry name" value="Thiolase-like"/>
    <property type="match status" value="1"/>
</dbReference>
<gene>
    <name evidence="1" type="ORF">BHQ18_27520</name>
</gene>
<dbReference type="OrthoDB" id="6195581at2"/>
<proteinExistence type="predicted"/>
<dbReference type="Gene3D" id="3.40.47.10">
    <property type="match status" value="2"/>
</dbReference>
<reference evidence="2" key="1">
    <citation type="submission" date="2016-09" db="EMBL/GenBank/DDBJ databases">
        <authorList>
            <person name="Greninger A.L."/>
            <person name="Jerome K.R."/>
            <person name="Mcnair B."/>
            <person name="Wallis C."/>
            <person name="Fang F."/>
        </authorList>
    </citation>
    <scope>NUCLEOTIDE SEQUENCE [LARGE SCALE GENOMIC DNA]</scope>
    <source>
        <strain evidence="2">M6</strain>
    </source>
</reference>
<evidence type="ECO:0000313" key="1">
    <source>
        <dbReference type="EMBL" id="ODQ86099.1"/>
    </source>
</evidence>
<dbReference type="EMBL" id="MIHA01000034">
    <property type="protein sequence ID" value="ODQ86099.1"/>
    <property type="molecule type" value="Genomic_DNA"/>
</dbReference>
<dbReference type="InterPro" id="IPR016039">
    <property type="entry name" value="Thiolase-like"/>
</dbReference>